<dbReference type="GO" id="GO:0043565">
    <property type="term" value="F:sequence-specific DNA binding"/>
    <property type="evidence" value="ECO:0007669"/>
    <property type="project" value="InterPro"/>
</dbReference>
<keyword evidence="2" id="KW-0238">DNA-binding</keyword>
<keyword evidence="3" id="KW-1185">Reference proteome</keyword>
<gene>
    <name evidence="2" type="ORF">SAMN05443429_1133</name>
</gene>
<dbReference type="InterPro" id="IPR018060">
    <property type="entry name" value="HTH_AraC"/>
</dbReference>
<sequence length="254" mass="29783">MKNFEAITRHIEYCAGTLNAVESYGGSLQSSGNTVQMQFVFPASLYLADLGFVNYKISFRIRKSFFEKYFSDKGDYEEEKNIMDFFFTDKKIPLCFALHTNLMCLISSKSQNYQKKLFVESYLMFMLYQVTVVQECSADMNQCENCAVKAGKQHMKSLQEWIDKNFSQNINLHDLSYQFGIPSDVLNLLFERYIGCNIYDYVLKKKMQHANFLLHNTMYGFEEIAQQSGYCNRTTLTKTYENYFLHRAVLVMRN</sequence>
<dbReference type="GO" id="GO:0003700">
    <property type="term" value="F:DNA-binding transcription factor activity"/>
    <property type="evidence" value="ECO:0007669"/>
    <property type="project" value="InterPro"/>
</dbReference>
<dbReference type="OrthoDB" id="511992at2"/>
<dbReference type="PANTHER" id="PTHR47893">
    <property type="entry name" value="REGULATORY PROTEIN PCHR"/>
    <property type="match status" value="1"/>
</dbReference>
<accession>A0A1M6HJU1</accession>
<dbReference type="RefSeq" id="WP_073180924.1">
    <property type="nucleotide sequence ID" value="NZ_FQYI01000013.1"/>
</dbReference>
<dbReference type="EMBL" id="FQYI01000013">
    <property type="protein sequence ID" value="SHJ22470.1"/>
    <property type="molecule type" value="Genomic_DNA"/>
</dbReference>
<dbReference type="PROSITE" id="PS01124">
    <property type="entry name" value="HTH_ARAC_FAMILY_2"/>
    <property type="match status" value="1"/>
</dbReference>
<protein>
    <submittedName>
        <fullName evidence="2">AraC-type DNA-binding protein</fullName>
    </submittedName>
</protein>
<dbReference type="Proteomes" id="UP000184335">
    <property type="component" value="Unassembled WGS sequence"/>
</dbReference>
<dbReference type="SMART" id="SM00342">
    <property type="entry name" value="HTH_ARAC"/>
    <property type="match status" value="1"/>
</dbReference>
<organism evidence="2 3">
    <name type="scientific">Cruoricaptor ignavus</name>
    <dbReference type="NCBI Taxonomy" id="1118202"/>
    <lineage>
        <taxon>Bacteria</taxon>
        <taxon>Pseudomonadati</taxon>
        <taxon>Bacteroidota</taxon>
        <taxon>Flavobacteriia</taxon>
        <taxon>Flavobacteriales</taxon>
        <taxon>Weeksellaceae</taxon>
        <taxon>Cruoricaptor</taxon>
    </lineage>
</organism>
<proteinExistence type="predicted"/>
<evidence type="ECO:0000313" key="2">
    <source>
        <dbReference type="EMBL" id="SHJ22470.1"/>
    </source>
</evidence>
<reference evidence="2 3" key="1">
    <citation type="submission" date="2016-11" db="EMBL/GenBank/DDBJ databases">
        <authorList>
            <person name="Jaros S."/>
            <person name="Januszkiewicz K."/>
            <person name="Wedrychowicz H."/>
        </authorList>
    </citation>
    <scope>NUCLEOTIDE SEQUENCE [LARGE SCALE GENOMIC DNA]</scope>
    <source>
        <strain evidence="2 3">DSM 25479</strain>
    </source>
</reference>
<dbReference type="PANTHER" id="PTHR47893:SF1">
    <property type="entry name" value="REGULATORY PROTEIN PCHR"/>
    <property type="match status" value="1"/>
</dbReference>
<dbReference type="AlphaFoldDB" id="A0A1M6HJU1"/>
<dbReference type="InterPro" id="IPR053142">
    <property type="entry name" value="PchR_regulatory_protein"/>
</dbReference>
<name>A0A1M6HJU1_9FLAO</name>
<dbReference type="STRING" id="1118202.SAMN05443429_1133"/>
<evidence type="ECO:0000259" key="1">
    <source>
        <dbReference type="PROSITE" id="PS01124"/>
    </source>
</evidence>
<evidence type="ECO:0000313" key="3">
    <source>
        <dbReference type="Proteomes" id="UP000184335"/>
    </source>
</evidence>
<feature type="domain" description="HTH araC/xylS-type" evidence="1">
    <location>
        <begin position="156"/>
        <end position="244"/>
    </location>
</feature>
<dbReference type="Gene3D" id="1.10.10.60">
    <property type="entry name" value="Homeodomain-like"/>
    <property type="match status" value="1"/>
</dbReference>